<reference evidence="2" key="1">
    <citation type="submission" date="2014-05" db="EMBL/GenBank/DDBJ databases">
        <title>The transcriptome of the halophilic microalga Tetraselmis sp. GSL018 isolated from the Great Salt Lake, Utah.</title>
        <authorList>
            <person name="Jinkerson R.E."/>
            <person name="D'Adamo S."/>
            <person name="Posewitz M.C."/>
        </authorList>
    </citation>
    <scope>NUCLEOTIDE SEQUENCE</scope>
    <source>
        <strain evidence="2">GSL018</strain>
    </source>
</reference>
<evidence type="ECO:0000313" key="2">
    <source>
        <dbReference type="EMBL" id="JAC82178.1"/>
    </source>
</evidence>
<feature type="non-terminal residue" evidence="2">
    <location>
        <position position="39"/>
    </location>
</feature>
<feature type="compositionally biased region" description="Basic and acidic residues" evidence="1">
    <location>
        <begin position="9"/>
        <end position="20"/>
    </location>
</feature>
<proteinExistence type="predicted"/>
<organism evidence="2">
    <name type="scientific">Tetraselmis sp. GSL018</name>
    <dbReference type="NCBI Taxonomy" id="582737"/>
    <lineage>
        <taxon>Eukaryota</taxon>
        <taxon>Viridiplantae</taxon>
        <taxon>Chlorophyta</taxon>
        <taxon>core chlorophytes</taxon>
        <taxon>Chlorodendrophyceae</taxon>
        <taxon>Chlorodendrales</taxon>
        <taxon>Chlorodendraceae</taxon>
        <taxon>Tetraselmis</taxon>
    </lineage>
</organism>
<sequence length="39" mass="4030">MGEAIPSEGRGRPSEAERRAGAARGKGAYAGAWLELPGF</sequence>
<name>A0A061SD25_9CHLO</name>
<dbReference type="AlphaFoldDB" id="A0A061SD25"/>
<protein>
    <submittedName>
        <fullName evidence="2">Uncharacterized protein</fullName>
    </submittedName>
</protein>
<gene>
    <name evidence="2" type="ORF">TSPGSL018_6296</name>
</gene>
<evidence type="ECO:0000256" key="1">
    <source>
        <dbReference type="SAM" id="MobiDB-lite"/>
    </source>
</evidence>
<dbReference type="EMBL" id="GBEZ01002919">
    <property type="protein sequence ID" value="JAC82178.1"/>
    <property type="molecule type" value="Transcribed_RNA"/>
</dbReference>
<accession>A0A061SD25</accession>
<feature type="region of interest" description="Disordered" evidence="1">
    <location>
        <begin position="1"/>
        <end position="25"/>
    </location>
</feature>